<evidence type="ECO:0000256" key="6">
    <source>
        <dbReference type="ARBA" id="ARBA00022989"/>
    </source>
</evidence>
<gene>
    <name evidence="11" type="ORF">BDFB_012371</name>
</gene>
<dbReference type="GO" id="GO:0007165">
    <property type="term" value="P:signal transduction"/>
    <property type="evidence" value="ECO:0007669"/>
    <property type="project" value="UniProtKB-KW"/>
</dbReference>
<feature type="transmembrane region" description="Helical" evidence="10">
    <location>
        <begin position="70"/>
        <end position="91"/>
    </location>
</feature>
<evidence type="ECO:0000256" key="4">
    <source>
        <dbReference type="ARBA" id="ARBA00022692"/>
    </source>
</evidence>
<keyword evidence="7 10" id="KW-0472">Membrane</keyword>
<accession>A0A482V6D6</accession>
<evidence type="ECO:0000313" key="12">
    <source>
        <dbReference type="Proteomes" id="UP000292052"/>
    </source>
</evidence>
<evidence type="ECO:0000256" key="3">
    <source>
        <dbReference type="ARBA" id="ARBA00022606"/>
    </source>
</evidence>
<organism evidence="11 12">
    <name type="scientific">Asbolus verrucosus</name>
    <name type="common">Desert ironclad beetle</name>
    <dbReference type="NCBI Taxonomy" id="1661398"/>
    <lineage>
        <taxon>Eukaryota</taxon>
        <taxon>Metazoa</taxon>
        <taxon>Ecdysozoa</taxon>
        <taxon>Arthropoda</taxon>
        <taxon>Hexapoda</taxon>
        <taxon>Insecta</taxon>
        <taxon>Pterygota</taxon>
        <taxon>Neoptera</taxon>
        <taxon>Endopterygota</taxon>
        <taxon>Coleoptera</taxon>
        <taxon>Polyphaga</taxon>
        <taxon>Cucujiformia</taxon>
        <taxon>Tenebrionidae</taxon>
        <taxon>Pimeliinae</taxon>
        <taxon>Asbolus</taxon>
    </lineage>
</organism>
<keyword evidence="5" id="KW-0552">Olfaction</keyword>
<dbReference type="PANTHER" id="PTHR21137">
    <property type="entry name" value="ODORANT RECEPTOR"/>
    <property type="match status" value="1"/>
</dbReference>
<evidence type="ECO:0000256" key="2">
    <source>
        <dbReference type="ARBA" id="ARBA00022475"/>
    </source>
</evidence>
<reference evidence="11 12" key="1">
    <citation type="submission" date="2017-03" db="EMBL/GenBank/DDBJ databases">
        <title>Genome of the blue death feigning beetle - Asbolus verrucosus.</title>
        <authorList>
            <person name="Rider S.D."/>
        </authorList>
    </citation>
    <scope>NUCLEOTIDE SEQUENCE [LARGE SCALE GENOMIC DNA]</scope>
    <source>
        <strain evidence="11">Butters</strain>
        <tissue evidence="11">Head and leg muscle</tissue>
    </source>
</reference>
<dbReference type="AlphaFoldDB" id="A0A482V6D6"/>
<evidence type="ECO:0000256" key="5">
    <source>
        <dbReference type="ARBA" id="ARBA00022725"/>
    </source>
</evidence>
<keyword evidence="4 10" id="KW-0812">Transmembrane</keyword>
<protein>
    <submittedName>
        <fullName evidence="11">7tm 6 domain containing protein</fullName>
    </submittedName>
</protein>
<feature type="transmembrane region" description="Helical" evidence="10">
    <location>
        <begin position="37"/>
        <end position="58"/>
    </location>
</feature>
<comment type="caution">
    <text evidence="11">The sequence shown here is derived from an EMBL/GenBank/DDBJ whole genome shotgun (WGS) entry which is preliminary data.</text>
</comment>
<dbReference type="GO" id="GO:0004984">
    <property type="term" value="F:olfactory receptor activity"/>
    <property type="evidence" value="ECO:0007669"/>
    <property type="project" value="InterPro"/>
</dbReference>
<dbReference type="GO" id="GO:0005886">
    <property type="term" value="C:plasma membrane"/>
    <property type="evidence" value="ECO:0007669"/>
    <property type="project" value="UniProtKB-SubCell"/>
</dbReference>
<evidence type="ECO:0000256" key="8">
    <source>
        <dbReference type="ARBA" id="ARBA00023170"/>
    </source>
</evidence>
<dbReference type="EMBL" id="QDEB01133642">
    <property type="protein sequence ID" value="RZB38791.1"/>
    <property type="molecule type" value="Genomic_DNA"/>
</dbReference>
<dbReference type="PANTHER" id="PTHR21137:SF35">
    <property type="entry name" value="ODORANT RECEPTOR 19A-RELATED"/>
    <property type="match status" value="1"/>
</dbReference>
<dbReference type="InterPro" id="IPR004117">
    <property type="entry name" value="7tm6_olfct_rcpt"/>
</dbReference>
<feature type="transmembrane region" description="Helical" evidence="10">
    <location>
        <begin position="260"/>
        <end position="281"/>
    </location>
</feature>
<feature type="transmembrane region" description="Helical" evidence="10">
    <location>
        <begin position="293"/>
        <end position="313"/>
    </location>
</feature>
<feature type="transmembrane region" description="Helical" evidence="10">
    <location>
        <begin position="133"/>
        <end position="154"/>
    </location>
</feature>
<sequence length="320" mass="37564">MKGESVEKFDWKRIMKVNITVLKILGLWPPGNETFGFNIYTFYEIFVFLFLELGHISAQTVNLLLHFDDLQVVTTTIYVLLMEMLGVLKAYCLIRNMGMLKQLMITINCDLFQPKSIQQRSLIQSNINAWKTIVTILWVLLSCWLLIWMLCPIFDKSFKEYRFPFLAWYPFNTRTSPQYEFTYLHQFVANTCLSMINLNTDTLIAALNMYIGAQFDLLCDDVRHFHDGCKDNTADAIRKLKNCINHHREILKFAGYANEFYNWILFLQFFVGGVTIGLAMFRLSVVVPLSSEFYSFLSYVFCIILEAYMYCWFGNEIEVK</sequence>
<dbReference type="OrthoDB" id="7404136at2759"/>
<evidence type="ECO:0000256" key="1">
    <source>
        <dbReference type="ARBA" id="ARBA00004651"/>
    </source>
</evidence>
<feature type="non-terminal residue" evidence="11">
    <location>
        <position position="320"/>
    </location>
</feature>
<proteinExistence type="predicted"/>
<evidence type="ECO:0000256" key="10">
    <source>
        <dbReference type="SAM" id="Phobius"/>
    </source>
</evidence>
<evidence type="ECO:0000256" key="7">
    <source>
        <dbReference type="ARBA" id="ARBA00023136"/>
    </source>
</evidence>
<keyword evidence="6 10" id="KW-1133">Transmembrane helix</keyword>
<keyword evidence="3" id="KW-0716">Sensory transduction</keyword>
<dbReference type="Proteomes" id="UP000292052">
    <property type="component" value="Unassembled WGS sequence"/>
</dbReference>
<comment type="subcellular location">
    <subcellularLocation>
        <location evidence="1">Cell membrane</location>
        <topology evidence="1">Multi-pass membrane protein</topology>
    </subcellularLocation>
</comment>
<evidence type="ECO:0000256" key="9">
    <source>
        <dbReference type="ARBA" id="ARBA00023224"/>
    </source>
</evidence>
<keyword evidence="8" id="KW-0675">Receptor</keyword>
<keyword evidence="12" id="KW-1185">Reference proteome</keyword>
<dbReference type="Pfam" id="PF02949">
    <property type="entry name" value="7tm_6"/>
    <property type="match status" value="1"/>
</dbReference>
<evidence type="ECO:0000313" key="11">
    <source>
        <dbReference type="EMBL" id="RZB38791.1"/>
    </source>
</evidence>
<dbReference type="GO" id="GO:0005549">
    <property type="term" value="F:odorant binding"/>
    <property type="evidence" value="ECO:0007669"/>
    <property type="project" value="InterPro"/>
</dbReference>
<keyword evidence="2" id="KW-1003">Cell membrane</keyword>
<name>A0A482V6D6_ASBVE</name>
<keyword evidence="9" id="KW-0807">Transducer</keyword>